<dbReference type="PROSITE" id="PS51233">
    <property type="entry name" value="VWFD"/>
    <property type="match status" value="1"/>
</dbReference>
<evidence type="ECO:0000313" key="5">
    <source>
        <dbReference type="Ensembl" id="ENSNNAP00000011753.1"/>
    </source>
</evidence>
<protein>
    <recommendedName>
        <fullName evidence="4">VWFD domain-containing protein</fullName>
    </recommendedName>
</protein>
<dbReference type="OrthoDB" id="5945029at2759"/>
<dbReference type="InterPro" id="IPR014853">
    <property type="entry name" value="VWF/SSPO/ZAN-like_Cys-rich_dom"/>
</dbReference>
<sequence>VQSSEQFPYVVVDGPLGFRVKFDGDQQLLIQVDERYKGHLCGLCGTYSGSQLDDFQQPDGMLVTDTNKFGNSWRVEDDDWRQVTVNKVFSGVNHIFRFEQRCRVILSSNGQCHAVVDPTHFLENCIYDVCLTQGQQTSMCHGIQAYAASCANAGLCVEWRNTTLCRKCWEPWQGGSEEIWDRWISIPRIPQMEKLCKVGWGILGVGSPPDLKLPRLETPALDDGHNTSMGNKQEF</sequence>
<feature type="region of interest" description="Disordered" evidence="3">
    <location>
        <begin position="216"/>
        <end position="235"/>
    </location>
</feature>
<feature type="domain" description="VWFD" evidence="4">
    <location>
        <begin position="1"/>
        <end position="82"/>
    </location>
</feature>
<dbReference type="Proteomes" id="UP000694559">
    <property type="component" value="Unplaced"/>
</dbReference>
<dbReference type="GO" id="GO:0031012">
    <property type="term" value="C:extracellular matrix"/>
    <property type="evidence" value="ECO:0007669"/>
    <property type="project" value="TreeGrafter"/>
</dbReference>
<dbReference type="PANTHER" id="PTHR11339:SF374">
    <property type="entry name" value="ZONADHESIN"/>
    <property type="match status" value="1"/>
</dbReference>
<dbReference type="PANTHER" id="PTHR11339">
    <property type="entry name" value="EXTRACELLULAR MATRIX GLYCOPROTEIN RELATED"/>
    <property type="match status" value="1"/>
</dbReference>
<dbReference type="GO" id="GO:0005615">
    <property type="term" value="C:extracellular space"/>
    <property type="evidence" value="ECO:0007669"/>
    <property type="project" value="TreeGrafter"/>
</dbReference>
<dbReference type="AlphaFoldDB" id="A0A8C7DWI2"/>
<dbReference type="GeneTree" id="ENSGT00940000156850"/>
<dbReference type="Pfam" id="PF08742">
    <property type="entry name" value="C8"/>
    <property type="match status" value="1"/>
</dbReference>
<keyword evidence="2" id="KW-0325">Glycoprotein</keyword>
<keyword evidence="1" id="KW-1015">Disulfide bond</keyword>
<dbReference type="InterPro" id="IPR050780">
    <property type="entry name" value="Mucin_vWF_Thrombospondin_sf"/>
</dbReference>
<name>A0A8C7DWI2_NAJNA</name>
<evidence type="ECO:0000313" key="6">
    <source>
        <dbReference type="Proteomes" id="UP000694559"/>
    </source>
</evidence>
<dbReference type="InterPro" id="IPR001846">
    <property type="entry name" value="VWF_type-D"/>
</dbReference>
<accession>A0A8C7DWI2</accession>
<keyword evidence="6" id="KW-1185">Reference proteome</keyword>
<proteinExistence type="predicted"/>
<evidence type="ECO:0000256" key="1">
    <source>
        <dbReference type="ARBA" id="ARBA00023157"/>
    </source>
</evidence>
<evidence type="ECO:0000256" key="3">
    <source>
        <dbReference type="SAM" id="MobiDB-lite"/>
    </source>
</evidence>
<evidence type="ECO:0000256" key="2">
    <source>
        <dbReference type="ARBA" id="ARBA00023180"/>
    </source>
</evidence>
<reference evidence="5" key="2">
    <citation type="submission" date="2025-09" db="UniProtKB">
        <authorList>
            <consortium name="Ensembl"/>
        </authorList>
    </citation>
    <scope>IDENTIFICATION</scope>
</reference>
<dbReference type="SMART" id="SM00832">
    <property type="entry name" value="C8"/>
    <property type="match status" value="1"/>
</dbReference>
<evidence type="ECO:0000259" key="4">
    <source>
        <dbReference type="PROSITE" id="PS51233"/>
    </source>
</evidence>
<dbReference type="Pfam" id="PF00094">
    <property type="entry name" value="VWD"/>
    <property type="match status" value="1"/>
</dbReference>
<organism evidence="5 6">
    <name type="scientific">Naja naja</name>
    <name type="common">Indian cobra</name>
    <dbReference type="NCBI Taxonomy" id="35670"/>
    <lineage>
        <taxon>Eukaryota</taxon>
        <taxon>Metazoa</taxon>
        <taxon>Chordata</taxon>
        <taxon>Craniata</taxon>
        <taxon>Vertebrata</taxon>
        <taxon>Euteleostomi</taxon>
        <taxon>Lepidosauria</taxon>
        <taxon>Squamata</taxon>
        <taxon>Bifurcata</taxon>
        <taxon>Unidentata</taxon>
        <taxon>Episquamata</taxon>
        <taxon>Toxicofera</taxon>
        <taxon>Serpentes</taxon>
        <taxon>Colubroidea</taxon>
        <taxon>Elapidae</taxon>
        <taxon>Elapinae</taxon>
        <taxon>Naja</taxon>
    </lineage>
</organism>
<dbReference type="Ensembl" id="ENSNNAT00000012291.1">
    <property type="protein sequence ID" value="ENSNNAP00000011753.1"/>
    <property type="gene ID" value="ENSNNAG00000007880.1"/>
</dbReference>
<feature type="compositionally biased region" description="Polar residues" evidence="3">
    <location>
        <begin position="226"/>
        <end position="235"/>
    </location>
</feature>
<reference evidence="5" key="1">
    <citation type="submission" date="2025-08" db="UniProtKB">
        <authorList>
            <consortium name="Ensembl"/>
        </authorList>
    </citation>
    <scope>IDENTIFICATION</scope>
</reference>